<feature type="transmembrane region" description="Helical" evidence="6">
    <location>
        <begin position="87"/>
        <end position="109"/>
    </location>
</feature>
<dbReference type="InterPro" id="IPR002797">
    <property type="entry name" value="Polysacc_synth"/>
</dbReference>
<proteinExistence type="predicted"/>
<dbReference type="Proteomes" id="UP000631421">
    <property type="component" value="Unassembled WGS sequence"/>
</dbReference>
<evidence type="ECO:0000313" key="7">
    <source>
        <dbReference type="EMBL" id="MBD2151099.1"/>
    </source>
</evidence>
<dbReference type="GO" id="GO:0005886">
    <property type="term" value="C:plasma membrane"/>
    <property type="evidence" value="ECO:0007669"/>
    <property type="project" value="UniProtKB-SubCell"/>
</dbReference>
<accession>A0A926Z8J2</accession>
<feature type="transmembrane region" description="Helical" evidence="6">
    <location>
        <begin position="158"/>
        <end position="177"/>
    </location>
</feature>
<evidence type="ECO:0000256" key="2">
    <source>
        <dbReference type="ARBA" id="ARBA00022475"/>
    </source>
</evidence>
<keyword evidence="5 6" id="KW-0472">Membrane</keyword>
<gene>
    <name evidence="7" type="ORF">H6F44_13360</name>
</gene>
<dbReference type="PANTHER" id="PTHR30250">
    <property type="entry name" value="PST FAMILY PREDICTED COLANIC ACID TRANSPORTER"/>
    <property type="match status" value="1"/>
</dbReference>
<feature type="transmembrane region" description="Helical" evidence="6">
    <location>
        <begin position="456"/>
        <end position="475"/>
    </location>
</feature>
<evidence type="ECO:0000256" key="3">
    <source>
        <dbReference type="ARBA" id="ARBA00022692"/>
    </source>
</evidence>
<feature type="transmembrane region" description="Helical" evidence="6">
    <location>
        <begin position="184"/>
        <end position="202"/>
    </location>
</feature>
<sequence length="493" mass="54531">MKSNFFRNGFYNTFAGVIRIGLAILTIPLLMRLIGIEEYGLWTLASTIILVVTLAEAGLSTATTVFVSQDLGKEDFEDLSQTLTVTVGGILILATFAAMSLYFTADTIISLFSKLEKSQHIVAVHSLQIGSLVVWSRLLQHILIGVEQAYQNYGLLNILNTIQYFSLSFGLVIVAWLGGKTVELMQWQAISSMLILIGHIWLVRSLIGKNFLRPTWNYDKVLAIANYSFAVWLLTLGTALFSRGDRLIVGYCLGSENLGIYGGVTEVASAINSLSSLPVQPLVPILSNYSRNHNISHAELTQKVKQSIEINTFFALGSAAFLLIISPLIVQLMFANYSVTSTLIALQMAVVIYGLFSLNATGFYILISTAPKMVMIIQLISGFFALILIFIGANKFGLLGAIAGNVGFLLTWLMIFLGLKLLKIPNLLWLKSSSFLLLWFMVCILGSLFISQFELLVAFSIIQSLVIMGYFTRIFNQELNALFQKIMIKKCKN</sequence>
<organism evidence="7 8">
    <name type="scientific">Pseudanabaena cinerea FACHB-1277</name>
    <dbReference type="NCBI Taxonomy" id="2949581"/>
    <lineage>
        <taxon>Bacteria</taxon>
        <taxon>Bacillati</taxon>
        <taxon>Cyanobacteriota</taxon>
        <taxon>Cyanophyceae</taxon>
        <taxon>Pseudanabaenales</taxon>
        <taxon>Pseudanabaenaceae</taxon>
        <taxon>Pseudanabaena</taxon>
        <taxon>Pseudanabaena cinerea</taxon>
    </lineage>
</organism>
<evidence type="ECO:0000256" key="5">
    <source>
        <dbReference type="ARBA" id="ARBA00023136"/>
    </source>
</evidence>
<dbReference type="RefSeq" id="WP_190351488.1">
    <property type="nucleotide sequence ID" value="NZ_JACJPY010000042.1"/>
</dbReference>
<keyword evidence="2" id="KW-1003">Cell membrane</keyword>
<feature type="transmembrane region" description="Helical" evidence="6">
    <location>
        <begin position="399"/>
        <end position="422"/>
    </location>
</feature>
<evidence type="ECO:0000256" key="6">
    <source>
        <dbReference type="SAM" id="Phobius"/>
    </source>
</evidence>
<reference evidence="7" key="1">
    <citation type="journal article" date="2015" name="ISME J.">
        <title>Draft Genome Sequence of Streptomyces incarnatus NRRL8089, which Produces the Nucleoside Antibiotic Sinefungin.</title>
        <authorList>
            <person name="Oshima K."/>
            <person name="Hattori M."/>
            <person name="Shimizu H."/>
            <person name="Fukuda K."/>
            <person name="Nemoto M."/>
            <person name="Inagaki K."/>
            <person name="Tamura T."/>
        </authorList>
    </citation>
    <scope>NUCLEOTIDE SEQUENCE</scope>
    <source>
        <strain evidence="7">FACHB-1277</strain>
    </source>
</reference>
<evidence type="ECO:0000256" key="1">
    <source>
        <dbReference type="ARBA" id="ARBA00004651"/>
    </source>
</evidence>
<keyword evidence="3 6" id="KW-0812">Transmembrane</keyword>
<feature type="transmembrane region" description="Helical" evidence="6">
    <location>
        <begin position="313"/>
        <end position="337"/>
    </location>
</feature>
<name>A0A926Z8J2_9CYAN</name>
<comment type="caution">
    <text evidence="7">The sequence shown here is derived from an EMBL/GenBank/DDBJ whole genome shotgun (WGS) entry which is preliminary data.</text>
</comment>
<reference evidence="7" key="2">
    <citation type="submission" date="2020-08" db="EMBL/GenBank/DDBJ databases">
        <authorList>
            <person name="Chen M."/>
            <person name="Teng W."/>
            <person name="Zhao L."/>
            <person name="Hu C."/>
            <person name="Zhou Y."/>
            <person name="Han B."/>
            <person name="Song L."/>
            <person name="Shu W."/>
        </authorList>
    </citation>
    <scope>NUCLEOTIDE SEQUENCE</scope>
    <source>
        <strain evidence="7">FACHB-1277</strain>
    </source>
</reference>
<feature type="transmembrane region" description="Helical" evidence="6">
    <location>
        <begin position="434"/>
        <end position="450"/>
    </location>
</feature>
<comment type="subcellular location">
    <subcellularLocation>
        <location evidence="1">Cell membrane</location>
        <topology evidence="1">Multi-pass membrane protein</topology>
    </subcellularLocation>
</comment>
<keyword evidence="4 6" id="KW-1133">Transmembrane helix</keyword>
<dbReference type="Pfam" id="PF01943">
    <property type="entry name" value="Polysacc_synt"/>
    <property type="match status" value="1"/>
</dbReference>
<dbReference type="PANTHER" id="PTHR30250:SF11">
    <property type="entry name" value="O-ANTIGEN TRANSPORTER-RELATED"/>
    <property type="match status" value="1"/>
</dbReference>
<feature type="transmembrane region" description="Helical" evidence="6">
    <location>
        <begin position="41"/>
        <end position="67"/>
    </location>
</feature>
<feature type="transmembrane region" description="Helical" evidence="6">
    <location>
        <begin position="12"/>
        <end position="34"/>
    </location>
</feature>
<evidence type="ECO:0000313" key="8">
    <source>
        <dbReference type="Proteomes" id="UP000631421"/>
    </source>
</evidence>
<feature type="transmembrane region" description="Helical" evidence="6">
    <location>
        <begin position="374"/>
        <end position="393"/>
    </location>
</feature>
<evidence type="ECO:0000256" key="4">
    <source>
        <dbReference type="ARBA" id="ARBA00022989"/>
    </source>
</evidence>
<dbReference type="AlphaFoldDB" id="A0A926Z8J2"/>
<protein>
    <submittedName>
        <fullName evidence="7">Oligosaccharide flippase family protein</fullName>
    </submittedName>
</protein>
<dbReference type="EMBL" id="JACJPY010000042">
    <property type="protein sequence ID" value="MBD2151099.1"/>
    <property type="molecule type" value="Genomic_DNA"/>
</dbReference>
<feature type="transmembrane region" description="Helical" evidence="6">
    <location>
        <begin position="343"/>
        <end position="367"/>
    </location>
</feature>
<dbReference type="InterPro" id="IPR050833">
    <property type="entry name" value="Poly_Biosynth_Transport"/>
</dbReference>
<keyword evidence="8" id="KW-1185">Reference proteome</keyword>